<feature type="compositionally biased region" description="Polar residues" evidence="1">
    <location>
        <begin position="454"/>
        <end position="465"/>
    </location>
</feature>
<accession>A0A9W6F5F9</accession>
<feature type="compositionally biased region" description="Gly residues" evidence="1">
    <location>
        <begin position="1068"/>
        <end position="1087"/>
    </location>
</feature>
<gene>
    <name evidence="3" type="primary">PLEST003126</name>
    <name evidence="3" type="ORF">PLESTB_001167300</name>
</gene>
<comment type="caution">
    <text evidence="3">The sequence shown here is derived from an EMBL/GenBank/DDBJ whole genome shotgun (WGS) entry which is preliminary data.</text>
</comment>
<feature type="region of interest" description="Disordered" evidence="1">
    <location>
        <begin position="1169"/>
        <end position="1222"/>
    </location>
</feature>
<feature type="region of interest" description="Disordered" evidence="1">
    <location>
        <begin position="404"/>
        <end position="465"/>
    </location>
</feature>
<feature type="region of interest" description="Disordered" evidence="1">
    <location>
        <begin position="314"/>
        <end position="334"/>
    </location>
</feature>
<dbReference type="GO" id="GO:0004674">
    <property type="term" value="F:protein serine/threonine kinase activity"/>
    <property type="evidence" value="ECO:0007669"/>
    <property type="project" value="TreeGrafter"/>
</dbReference>
<name>A0A9W6F5F9_9CHLO</name>
<dbReference type="SMART" id="SM00220">
    <property type="entry name" value="S_TKc"/>
    <property type="match status" value="1"/>
</dbReference>
<protein>
    <recommendedName>
        <fullName evidence="2">Protein kinase domain-containing protein</fullName>
    </recommendedName>
</protein>
<feature type="compositionally biased region" description="Low complexity" evidence="1">
    <location>
        <begin position="1088"/>
        <end position="1103"/>
    </location>
</feature>
<dbReference type="AlphaFoldDB" id="A0A9W6F5F9"/>
<dbReference type="Proteomes" id="UP001165080">
    <property type="component" value="Unassembled WGS sequence"/>
</dbReference>
<dbReference type="PANTHER" id="PTHR44167:SF30">
    <property type="entry name" value="PHOSPHORYLASE KINASE"/>
    <property type="match status" value="1"/>
</dbReference>
<dbReference type="PROSITE" id="PS00108">
    <property type="entry name" value="PROTEIN_KINASE_ST"/>
    <property type="match status" value="1"/>
</dbReference>
<feature type="region of interest" description="Disordered" evidence="1">
    <location>
        <begin position="1011"/>
        <end position="1032"/>
    </location>
</feature>
<dbReference type="Gene3D" id="1.10.510.10">
    <property type="entry name" value="Transferase(Phosphotransferase) domain 1"/>
    <property type="match status" value="1"/>
</dbReference>
<dbReference type="CDD" id="cd00180">
    <property type="entry name" value="PKc"/>
    <property type="match status" value="1"/>
</dbReference>
<feature type="compositionally biased region" description="Low complexity" evidence="1">
    <location>
        <begin position="1204"/>
        <end position="1219"/>
    </location>
</feature>
<dbReference type="InterPro" id="IPR000719">
    <property type="entry name" value="Prot_kinase_dom"/>
</dbReference>
<dbReference type="OrthoDB" id="1668230at2759"/>
<proteinExistence type="predicted"/>
<dbReference type="InterPro" id="IPR011009">
    <property type="entry name" value="Kinase-like_dom_sf"/>
</dbReference>
<feature type="compositionally biased region" description="Low complexity" evidence="1">
    <location>
        <begin position="1018"/>
        <end position="1031"/>
    </location>
</feature>
<evidence type="ECO:0000259" key="2">
    <source>
        <dbReference type="PROSITE" id="PS50011"/>
    </source>
</evidence>
<dbReference type="GO" id="GO:0005634">
    <property type="term" value="C:nucleus"/>
    <property type="evidence" value="ECO:0007669"/>
    <property type="project" value="TreeGrafter"/>
</dbReference>
<feature type="domain" description="Protein kinase" evidence="2">
    <location>
        <begin position="10"/>
        <end position="277"/>
    </location>
</feature>
<dbReference type="SUPFAM" id="SSF56112">
    <property type="entry name" value="Protein kinase-like (PK-like)"/>
    <property type="match status" value="1"/>
</dbReference>
<organism evidence="3 4">
    <name type="scientific">Pleodorina starrii</name>
    <dbReference type="NCBI Taxonomy" id="330485"/>
    <lineage>
        <taxon>Eukaryota</taxon>
        <taxon>Viridiplantae</taxon>
        <taxon>Chlorophyta</taxon>
        <taxon>core chlorophytes</taxon>
        <taxon>Chlorophyceae</taxon>
        <taxon>CS clade</taxon>
        <taxon>Chlamydomonadales</taxon>
        <taxon>Volvocaceae</taxon>
        <taxon>Pleodorina</taxon>
    </lineage>
</organism>
<feature type="compositionally biased region" description="Polar residues" evidence="1">
    <location>
        <begin position="920"/>
        <end position="930"/>
    </location>
</feature>
<sequence>MLRRDDPLRKGTMTILGRGGLATVVRISDQYALKVLSDLRTAEEEAAIYQLLGGGSPTIVAFYGIFGGHETGSQHAALLLELCDGSLSDLLFSAGGQRLRSASELLTQQYIVMMLNCVAQLHGRGVIHQDIKPSNFLFGRDGSIKLADFNLSRIPSDETRANGGTLLYFSPQKFNSTDDGYAADWWGFGVTLYQVLHGLQTWPFSNRSLHQISKLPADRQLALVRKAVLKGKLRFRSLSGIPRAARTLIRGLLHPRPEHRWGLVHVLAGDYPADQAFSAVALRFPHLAPDMERLLAVRRFCRSSPFHWQPVASTFEEQGGTDASEPRDAKTSARANATFHSLRALSSCLLTRKRSYKCSSPMAAAAPAPRPPAVMAAAEINDLVSSDQLGFGACRAGAAVLKREPPPAAQQEPALCGASPGPAVGSRTTSAADAPPGPTTPAMNTRLPEHHAASGSSASPEVNWTSRTSRCLPGAFSGGGGGSGKTSWRKALLLPRTDTSVRAAAARVLSPSSPAAAPPASLVTPDGRLAPSAFVPCEVRTHTLDLGAVCQALAAAMGTWSGGGADSEQPRELAAKAAGRAATQAGAADQVQRVEVLEEMRLMLERRRLAAVAAAGAGAAGANRLVGDVQPTCASSRGEGPTSAWSASPAAFGEDAVTQTQARASTVAQAQARAPEVAPADIASPNSPGAGASRQSRVCGSSGEVKVEAMVVQPGPGPGCSSSAAAVVDCAAPLSPFASPVALTAEEGSGSGRTAGEWCRRAGAETATTCVGAPPTASVLPEHLHPGALPTITTPGEERGLLLATAAAAAGGGGRGGADGDGGVPAGRCNGLAVVAAEPHGPLAFHTVQGSRGEATEDRPSWSGGRLEACAAAAAAFGGSPTDQLGGTDLTRRGALHAGGSCSASLLCSGGGDGGGVPECSSSITNSSTRKVPDRGGSGGGSDSAAHADDAGSLFSLPFSSGGGGPLESGAVEAEAVAAMDPGTAALVLSPQTSSAVEPRHLLAPAQRLLGSAAPPTRAGLSAGGSRAAEGCPEHGRSLGALAVCTAPLGDGLAAPLEDERPTWGSEAAGGGGSGGGCGSGGGGSSGGDDYSSGSDAAAARSGGWRGLRGQRRGAASPCAAAGPQDRRGSRLGLTSPTSTASTSGSPLGSPASACSAAGSRAGCAAACGGSGGGAARSPSAPMPEAGGRYGGRGRALTQRGRDASSAAAAHSSAWGAGSNRVPVMRNGTLARTVKQGVA</sequence>
<evidence type="ECO:0000313" key="4">
    <source>
        <dbReference type="Proteomes" id="UP001165080"/>
    </source>
</evidence>
<dbReference type="EMBL" id="BRXU01000017">
    <property type="protein sequence ID" value="GLC56954.1"/>
    <property type="molecule type" value="Genomic_DNA"/>
</dbReference>
<feature type="compositionally biased region" description="Low complexity" evidence="1">
    <location>
        <begin position="1132"/>
        <end position="1153"/>
    </location>
</feature>
<dbReference type="Pfam" id="PF00069">
    <property type="entry name" value="Pkinase"/>
    <property type="match status" value="1"/>
</dbReference>
<feature type="region of interest" description="Disordered" evidence="1">
    <location>
        <begin position="1054"/>
        <end position="1153"/>
    </location>
</feature>
<keyword evidence="4" id="KW-1185">Reference proteome</keyword>
<dbReference type="GO" id="GO:0044773">
    <property type="term" value="P:mitotic DNA damage checkpoint signaling"/>
    <property type="evidence" value="ECO:0007669"/>
    <property type="project" value="TreeGrafter"/>
</dbReference>
<dbReference type="PANTHER" id="PTHR44167">
    <property type="entry name" value="OVARIAN-SPECIFIC SERINE/THREONINE-PROTEIN KINASE LOK-RELATED"/>
    <property type="match status" value="1"/>
</dbReference>
<feature type="region of interest" description="Disordered" evidence="1">
    <location>
        <begin position="676"/>
        <end position="697"/>
    </location>
</feature>
<evidence type="ECO:0000313" key="3">
    <source>
        <dbReference type="EMBL" id="GLC56954.1"/>
    </source>
</evidence>
<dbReference type="PROSITE" id="PS50011">
    <property type="entry name" value="PROTEIN_KINASE_DOM"/>
    <property type="match status" value="1"/>
</dbReference>
<dbReference type="GO" id="GO:0005524">
    <property type="term" value="F:ATP binding"/>
    <property type="evidence" value="ECO:0007669"/>
    <property type="project" value="InterPro"/>
</dbReference>
<feature type="region of interest" description="Disordered" evidence="1">
    <location>
        <begin position="919"/>
        <end position="949"/>
    </location>
</feature>
<dbReference type="InterPro" id="IPR008271">
    <property type="entry name" value="Ser/Thr_kinase_AS"/>
</dbReference>
<evidence type="ECO:0000256" key="1">
    <source>
        <dbReference type="SAM" id="MobiDB-lite"/>
    </source>
</evidence>
<reference evidence="3 4" key="1">
    <citation type="journal article" date="2023" name="Commun. Biol.">
        <title>Reorganization of the ancestral sex-determining regions during the evolution of trioecy in Pleodorina starrii.</title>
        <authorList>
            <person name="Takahashi K."/>
            <person name="Suzuki S."/>
            <person name="Kawai-Toyooka H."/>
            <person name="Yamamoto K."/>
            <person name="Hamaji T."/>
            <person name="Ootsuki R."/>
            <person name="Yamaguchi H."/>
            <person name="Kawachi M."/>
            <person name="Higashiyama T."/>
            <person name="Nozaki H."/>
        </authorList>
    </citation>
    <scope>NUCLEOTIDE SEQUENCE [LARGE SCALE GENOMIC DNA]</scope>
    <source>
        <strain evidence="3 4">NIES-4479</strain>
    </source>
</reference>